<keyword evidence="3" id="KW-1185">Reference proteome</keyword>
<accession>A0ABX1J1H1</accession>
<sequence>MPAAAPKDTLTSVPPPAPIQVGTSGSSGGYKFSPDEVQGVINKWQALLDQVEDDIQHAQKIAGVAAPGQEFASTDFVRQGASPSGQTLLQQHERMREYIRNYITALQQASGRIQQSEDEALHAATHQGQGII</sequence>
<proteinExistence type="predicted"/>
<evidence type="ECO:0000313" key="2">
    <source>
        <dbReference type="EMBL" id="NKQ53246.1"/>
    </source>
</evidence>
<dbReference type="Proteomes" id="UP000715441">
    <property type="component" value="Unassembled WGS sequence"/>
</dbReference>
<feature type="region of interest" description="Disordered" evidence="1">
    <location>
        <begin position="1"/>
        <end position="31"/>
    </location>
</feature>
<name>A0ABX1J1H1_9PSEU</name>
<protein>
    <recommendedName>
        <fullName evidence="4">PE domain-containing protein</fullName>
    </recommendedName>
</protein>
<evidence type="ECO:0000256" key="1">
    <source>
        <dbReference type="SAM" id="MobiDB-lite"/>
    </source>
</evidence>
<dbReference type="EMBL" id="JAAXLS010000005">
    <property type="protein sequence ID" value="NKQ53246.1"/>
    <property type="molecule type" value="Genomic_DNA"/>
</dbReference>
<gene>
    <name evidence="2" type="ORF">HFP15_10160</name>
</gene>
<comment type="caution">
    <text evidence="2">The sequence shown here is derived from an EMBL/GenBank/DDBJ whole genome shotgun (WGS) entry which is preliminary data.</text>
</comment>
<evidence type="ECO:0000313" key="3">
    <source>
        <dbReference type="Proteomes" id="UP000715441"/>
    </source>
</evidence>
<organism evidence="2 3">
    <name type="scientific">Amycolatopsis acididurans</name>
    <dbReference type="NCBI Taxonomy" id="2724524"/>
    <lineage>
        <taxon>Bacteria</taxon>
        <taxon>Bacillati</taxon>
        <taxon>Actinomycetota</taxon>
        <taxon>Actinomycetes</taxon>
        <taxon>Pseudonocardiales</taxon>
        <taxon>Pseudonocardiaceae</taxon>
        <taxon>Amycolatopsis</taxon>
    </lineage>
</organism>
<evidence type="ECO:0008006" key="4">
    <source>
        <dbReference type="Google" id="ProtNLM"/>
    </source>
</evidence>
<reference evidence="2 3" key="1">
    <citation type="submission" date="2020-04" db="EMBL/GenBank/DDBJ databases">
        <title>Novel species.</title>
        <authorList>
            <person name="Teo W.F.A."/>
            <person name="Lipun K."/>
            <person name="Srisuk N."/>
            <person name="Duangmal K."/>
        </authorList>
    </citation>
    <scope>NUCLEOTIDE SEQUENCE [LARGE SCALE GENOMIC DNA]</scope>
    <source>
        <strain evidence="2 3">K13G38</strain>
    </source>
</reference>